<evidence type="ECO:0000313" key="2">
    <source>
        <dbReference type="Proteomes" id="UP000324800"/>
    </source>
</evidence>
<accession>A0A5J4WYW9</accession>
<reference evidence="1 2" key="1">
    <citation type="submission" date="2019-03" db="EMBL/GenBank/DDBJ databases">
        <title>Single cell metagenomics reveals metabolic interactions within the superorganism composed of flagellate Streblomastix strix and complex community of Bacteroidetes bacteria on its surface.</title>
        <authorList>
            <person name="Treitli S.C."/>
            <person name="Kolisko M."/>
            <person name="Husnik F."/>
            <person name="Keeling P."/>
            <person name="Hampl V."/>
        </authorList>
    </citation>
    <scope>NUCLEOTIDE SEQUENCE [LARGE SCALE GENOMIC DNA]</scope>
    <source>
        <strain evidence="1">ST1C</strain>
    </source>
</reference>
<proteinExistence type="predicted"/>
<sequence length="106" mass="12106">MNRKYTNNARRPPRKDSYQIPSYANLISQNPIQVAVQLKSIFVNASRENIEIDPIDPDQTIATPEETKEMCSGTYPAIFVVLHSHVWLSKLQVRSVVVYSELTLKC</sequence>
<comment type="caution">
    <text evidence="1">The sequence shown here is derived from an EMBL/GenBank/DDBJ whole genome shotgun (WGS) entry which is preliminary data.</text>
</comment>
<dbReference type="Proteomes" id="UP000324800">
    <property type="component" value="Unassembled WGS sequence"/>
</dbReference>
<dbReference type="EMBL" id="SNRW01000629">
    <property type="protein sequence ID" value="KAA6400060.1"/>
    <property type="molecule type" value="Genomic_DNA"/>
</dbReference>
<dbReference type="AlphaFoldDB" id="A0A5J4WYW9"/>
<organism evidence="1 2">
    <name type="scientific">Streblomastix strix</name>
    <dbReference type="NCBI Taxonomy" id="222440"/>
    <lineage>
        <taxon>Eukaryota</taxon>
        <taxon>Metamonada</taxon>
        <taxon>Preaxostyla</taxon>
        <taxon>Oxymonadida</taxon>
        <taxon>Streblomastigidae</taxon>
        <taxon>Streblomastix</taxon>
    </lineage>
</organism>
<protein>
    <submittedName>
        <fullName evidence="1">Uncharacterized protein</fullName>
    </submittedName>
</protein>
<gene>
    <name evidence="1" type="ORF">EZS28_004409</name>
</gene>
<name>A0A5J4WYW9_9EUKA</name>
<evidence type="ECO:0000313" key="1">
    <source>
        <dbReference type="EMBL" id="KAA6400060.1"/>
    </source>
</evidence>